<dbReference type="Pfam" id="PF00021">
    <property type="entry name" value="UPAR_LY6"/>
    <property type="match status" value="2"/>
</dbReference>
<proteinExistence type="predicted"/>
<dbReference type="AlphaFoldDB" id="A0A8C5QUT2"/>
<organism evidence="5 6">
    <name type="scientific">Leptobrachium leishanense</name>
    <name type="common">Leishan spiny toad</name>
    <dbReference type="NCBI Taxonomy" id="445787"/>
    <lineage>
        <taxon>Eukaryota</taxon>
        <taxon>Metazoa</taxon>
        <taxon>Chordata</taxon>
        <taxon>Craniata</taxon>
        <taxon>Vertebrata</taxon>
        <taxon>Euteleostomi</taxon>
        <taxon>Amphibia</taxon>
        <taxon>Batrachia</taxon>
        <taxon>Anura</taxon>
        <taxon>Pelobatoidea</taxon>
        <taxon>Megophryidae</taxon>
        <taxon>Leptobrachium</taxon>
    </lineage>
</organism>
<dbReference type="Ensembl" id="ENSLLET00000043223.1">
    <property type="protein sequence ID" value="ENSLLEP00000041560.1"/>
    <property type="gene ID" value="ENSLLEG00000026444.1"/>
</dbReference>
<dbReference type="CDD" id="cd23572">
    <property type="entry name" value="TFP_LU_ECD_PINLYP_rpt2"/>
    <property type="match status" value="1"/>
</dbReference>
<name>A0A8C5QUT2_9ANUR</name>
<accession>A0A8C5QUT2</accession>
<protein>
    <recommendedName>
        <fullName evidence="4">UPAR/Ly6 domain-containing protein</fullName>
    </recommendedName>
</protein>
<dbReference type="PANTHER" id="PTHR20914:SF25">
    <property type="entry name" value="PHOSPHOLIPASE A2 INHIBITOR AND LY6_PLAUR DOMAIN-CONTAINING PROTEIN"/>
    <property type="match status" value="1"/>
</dbReference>
<evidence type="ECO:0000259" key="4">
    <source>
        <dbReference type="Pfam" id="PF00021"/>
    </source>
</evidence>
<feature type="chain" id="PRO_5034877008" description="UPAR/Ly6 domain-containing protein" evidence="3">
    <location>
        <begin position="21"/>
        <end position="198"/>
    </location>
</feature>
<evidence type="ECO:0000256" key="3">
    <source>
        <dbReference type="SAM" id="SignalP"/>
    </source>
</evidence>
<dbReference type="OrthoDB" id="9907178at2759"/>
<sequence length="198" mass="21344">MRSVLRFLCVLSVLISTGYSLSCIKCMKMGESNCEGLSVTCSPDEACAASYSVSSSGGVKMFEAYLRDCVSKKDCDVKGSYTVVRNVQSKVASTCCYTDNCTPPRPILPEDNYEPNGLTCRVCFSPNSDWCSSTNTIDCQGDENMCILQSSRVKGPVTSITALRGCTTKSICDYGGRSAVVEGLSINVTMICTATKYF</sequence>
<dbReference type="Proteomes" id="UP000694569">
    <property type="component" value="Unplaced"/>
</dbReference>
<dbReference type="InterPro" id="IPR045860">
    <property type="entry name" value="Snake_toxin-like_sf"/>
</dbReference>
<dbReference type="InterPro" id="IPR050918">
    <property type="entry name" value="CNF-like_PLA2_Inhibitor"/>
</dbReference>
<keyword evidence="6" id="KW-1185">Reference proteome</keyword>
<dbReference type="InterPro" id="IPR016054">
    <property type="entry name" value="LY6_UPA_recep-like"/>
</dbReference>
<evidence type="ECO:0000256" key="2">
    <source>
        <dbReference type="ARBA" id="ARBA00022525"/>
    </source>
</evidence>
<dbReference type="GeneTree" id="ENSGT00940000163304"/>
<dbReference type="GO" id="GO:0005576">
    <property type="term" value="C:extracellular region"/>
    <property type="evidence" value="ECO:0007669"/>
    <property type="project" value="UniProtKB-SubCell"/>
</dbReference>
<feature type="domain" description="UPAR/Ly6" evidence="4">
    <location>
        <begin position="20"/>
        <end position="102"/>
    </location>
</feature>
<keyword evidence="3" id="KW-0732">Signal</keyword>
<evidence type="ECO:0000313" key="6">
    <source>
        <dbReference type="Proteomes" id="UP000694569"/>
    </source>
</evidence>
<feature type="signal peptide" evidence="3">
    <location>
        <begin position="1"/>
        <end position="20"/>
    </location>
</feature>
<dbReference type="PANTHER" id="PTHR20914">
    <property type="entry name" value="LY6/PLAUR DOMAIN-CONTAINING PROTEIN 8"/>
    <property type="match status" value="1"/>
</dbReference>
<reference evidence="5" key="1">
    <citation type="submission" date="2025-08" db="UniProtKB">
        <authorList>
            <consortium name="Ensembl"/>
        </authorList>
    </citation>
    <scope>IDENTIFICATION</scope>
</reference>
<evidence type="ECO:0000256" key="1">
    <source>
        <dbReference type="ARBA" id="ARBA00004613"/>
    </source>
</evidence>
<dbReference type="SUPFAM" id="SSF57302">
    <property type="entry name" value="Snake toxin-like"/>
    <property type="match status" value="2"/>
</dbReference>
<keyword evidence="2" id="KW-0964">Secreted</keyword>
<comment type="subcellular location">
    <subcellularLocation>
        <location evidence="1">Secreted</location>
    </subcellularLocation>
</comment>
<dbReference type="Gene3D" id="2.10.60.10">
    <property type="entry name" value="CD59"/>
    <property type="match status" value="2"/>
</dbReference>
<reference evidence="5" key="2">
    <citation type="submission" date="2025-09" db="UniProtKB">
        <authorList>
            <consortium name="Ensembl"/>
        </authorList>
    </citation>
    <scope>IDENTIFICATION</scope>
</reference>
<evidence type="ECO:0000313" key="5">
    <source>
        <dbReference type="Ensembl" id="ENSLLEP00000041560.1"/>
    </source>
</evidence>
<feature type="domain" description="UPAR/Ly6" evidence="4">
    <location>
        <begin position="116"/>
        <end position="192"/>
    </location>
</feature>